<protein>
    <submittedName>
        <fullName evidence="6">Luciferase-like monooxygenase</fullName>
    </submittedName>
</protein>
<keyword evidence="7" id="KW-1185">Reference proteome</keyword>
<dbReference type="PANTHER" id="PTHR42847:SF4">
    <property type="entry name" value="ALKANESULFONATE MONOOXYGENASE-RELATED"/>
    <property type="match status" value="1"/>
</dbReference>
<dbReference type="EMBL" id="FZPH01000006">
    <property type="protein sequence ID" value="SNT43713.1"/>
    <property type="molecule type" value="Genomic_DNA"/>
</dbReference>
<organism evidence="6 7">
    <name type="scientific">Asanoa hainanensis</name>
    <dbReference type="NCBI Taxonomy" id="560556"/>
    <lineage>
        <taxon>Bacteria</taxon>
        <taxon>Bacillati</taxon>
        <taxon>Actinomycetota</taxon>
        <taxon>Actinomycetes</taxon>
        <taxon>Micromonosporales</taxon>
        <taxon>Micromonosporaceae</taxon>
        <taxon>Asanoa</taxon>
    </lineage>
</organism>
<proteinExistence type="predicted"/>
<dbReference type="InterPro" id="IPR036661">
    <property type="entry name" value="Luciferase-like_sf"/>
</dbReference>
<dbReference type="InterPro" id="IPR050172">
    <property type="entry name" value="SsuD_RutA_monooxygenase"/>
</dbReference>
<dbReference type="SUPFAM" id="SSF51679">
    <property type="entry name" value="Bacterial luciferase-like"/>
    <property type="match status" value="1"/>
</dbReference>
<keyword evidence="3" id="KW-0560">Oxidoreductase</keyword>
<dbReference type="AlphaFoldDB" id="A0A239MN81"/>
<accession>A0A239MN81</accession>
<dbReference type="InterPro" id="IPR011251">
    <property type="entry name" value="Luciferase-like_dom"/>
</dbReference>
<dbReference type="Pfam" id="PF00296">
    <property type="entry name" value="Bac_luciferase"/>
    <property type="match status" value="1"/>
</dbReference>
<gene>
    <name evidence="6" type="ORF">SAMN05421812_10627</name>
</gene>
<evidence type="ECO:0000313" key="6">
    <source>
        <dbReference type="EMBL" id="SNT43713.1"/>
    </source>
</evidence>
<keyword evidence="4 6" id="KW-0503">Monooxygenase</keyword>
<evidence type="ECO:0000256" key="4">
    <source>
        <dbReference type="ARBA" id="ARBA00023033"/>
    </source>
</evidence>
<evidence type="ECO:0000259" key="5">
    <source>
        <dbReference type="Pfam" id="PF00296"/>
    </source>
</evidence>
<keyword evidence="2" id="KW-0288">FMN</keyword>
<dbReference type="PANTHER" id="PTHR42847">
    <property type="entry name" value="ALKANESULFONATE MONOOXYGENASE"/>
    <property type="match status" value="1"/>
</dbReference>
<evidence type="ECO:0000256" key="2">
    <source>
        <dbReference type="ARBA" id="ARBA00022643"/>
    </source>
</evidence>
<evidence type="ECO:0000256" key="1">
    <source>
        <dbReference type="ARBA" id="ARBA00022630"/>
    </source>
</evidence>
<dbReference type="GO" id="GO:0008726">
    <property type="term" value="F:alkanesulfonate monooxygenase activity"/>
    <property type="evidence" value="ECO:0007669"/>
    <property type="project" value="TreeGrafter"/>
</dbReference>
<dbReference type="Proteomes" id="UP000198362">
    <property type="component" value="Unassembled WGS sequence"/>
</dbReference>
<evidence type="ECO:0000313" key="7">
    <source>
        <dbReference type="Proteomes" id="UP000198362"/>
    </source>
</evidence>
<dbReference type="GO" id="GO:0046306">
    <property type="term" value="P:alkanesulfonate catabolic process"/>
    <property type="evidence" value="ECO:0007669"/>
    <property type="project" value="TreeGrafter"/>
</dbReference>
<sequence>MSEGPGIHFPMRYGVILPGGPAGEQVAQAVLAEQAGWDAVFVWEAAYGVDAWSLLAAMAMATSRVRLGTMLTPLPWRRPWTVASQVATLDQLSAGRSILTVGLGAIETDLPDTGEVVDRRGRALRLDEGIDLIRALWSGSTSFHGDFYDFSCARSDLSEAVRPVQARIPIWVVARWPRPRSLRRALRCDGVVPEFDGEGGPDGVREMRAWLAQQGMPAGYAVIAEGETPSSDRAAAAGIVAPWVDAGATWWLESRWEMPHHTAERMTEIRTRIAAGPPGGAMTANH</sequence>
<evidence type="ECO:0000256" key="3">
    <source>
        <dbReference type="ARBA" id="ARBA00023002"/>
    </source>
</evidence>
<feature type="domain" description="Luciferase-like" evidence="5">
    <location>
        <begin position="20"/>
        <end position="268"/>
    </location>
</feature>
<reference evidence="6 7" key="1">
    <citation type="submission" date="2017-06" db="EMBL/GenBank/DDBJ databases">
        <authorList>
            <person name="Kim H.J."/>
            <person name="Triplett B.A."/>
        </authorList>
    </citation>
    <scope>NUCLEOTIDE SEQUENCE [LARGE SCALE GENOMIC DNA]</scope>
    <source>
        <strain evidence="6 7">CGMCC 4.5593</strain>
    </source>
</reference>
<dbReference type="Gene3D" id="3.20.20.30">
    <property type="entry name" value="Luciferase-like domain"/>
    <property type="match status" value="1"/>
</dbReference>
<keyword evidence="1" id="KW-0285">Flavoprotein</keyword>
<name>A0A239MN81_9ACTN</name>